<dbReference type="Gene3D" id="3.40.50.2000">
    <property type="entry name" value="Glycogen Phosphorylase B"/>
    <property type="match status" value="2"/>
</dbReference>
<feature type="domain" description="Glycosyl transferase family 1" evidence="1">
    <location>
        <begin position="198"/>
        <end position="372"/>
    </location>
</feature>
<dbReference type="Pfam" id="PF13439">
    <property type="entry name" value="Glyco_transf_4"/>
    <property type="match status" value="1"/>
</dbReference>
<comment type="caution">
    <text evidence="3">The sequence shown here is derived from an EMBL/GenBank/DDBJ whole genome shotgun (WGS) entry which is preliminary data.</text>
</comment>
<accession>A0A7K1KM55</accession>
<proteinExistence type="predicted"/>
<dbReference type="GO" id="GO:0016757">
    <property type="term" value="F:glycosyltransferase activity"/>
    <property type="evidence" value="ECO:0007669"/>
    <property type="project" value="InterPro"/>
</dbReference>
<dbReference type="InterPro" id="IPR050194">
    <property type="entry name" value="Glycosyltransferase_grp1"/>
</dbReference>
<sequence>MLTNLFPPVATGSSIHSSKLAMNLVKRGVDVTVFTAHLDKTSPRHEVIEGVDVYRVPCIRLPKLPIAVNFPWLSLTMLPGNLAYMRGVLESRNCQLLHVHNHMFDMAFHGALLSRKLKLPMVLTIHSIIRHPVPLYNTVLKAADSTLLKFAVVRRANAVVDLDNSCTRYLASRFGRNDGELIPLAVDLPAKADPVDVEMIRDKYGLKDKKVLLSVGHLHHLRNRLSLIRGFKMVLEAMPECKMLIVGARNYQPTIELVRELGLESHVIFTGKQPHHLIPAFMEACDVHSMWFDLDPEGRNSLANANIEAMYYGKPVMGMLDINAYGEGVLRDWENIVITPFRDPEPHIASSLLKLFRDPELAQSIGNNAREMALETFNWDRVTEKHQELYRSVIG</sequence>
<dbReference type="SUPFAM" id="SSF53756">
    <property type="entry name" value="UDP-Glycosyltransferase/glycogen phosphorylase"/>
    <property type="match status" value="1"/>
</dbReference>
<dbReference type="Pfam" id="PF00534">
    <property type="entry name" value="Glycos_transf_1"/>
    <property type="match status" value="1"/>
</dbReference>
<feature type="domain" description="Glycosyltransferase subfamily 4-like N-terminal" evidence="2">
    <location>
        <begin position="12"/>
        <end position="188"/>
    </location>
</feature>
<keyword evidence="4" id="KW-1185">Reference proteome</keyword>
<organism evidence="3 4">
    <name type="scientific">Pseudodesulfovibrio alkaliphilus</name>
    <dbReference type="NCBI Taxonomy" id="2661613"/>
    <lineage>
        <taxon>Bacteria</taxon>
        <taxon>Pseudomonadati</taxon>
        <taxon>Thermodesulfobacteriota</taxon>
        <taxon>Desulfovibrionia</taxon>
        <taxon>Desulfovibrionales</taxon>
        <taxon>Desulfovibrionaceae</taxon>
    </lineage>
</organism>
<dbReference type="RefSeq" id="WP_155932642.1">
    <property type="nucleotide sequence ID" value="NZ_WODC01000002.1"/>
</dbReference>
<dbReference type="AlphaFoldDB" id="A0A7K1KM55"/>
<evidence type="ECO:0000259" key="1">
    <source>
        <dbReference type="Pfam" id="PF00534"/>
    </source>
</evidence>
<keyword evidence="3" id="KW-0808">Transferase</keyword>
<gene>
    <name evidence="3" type="ORF">GKC30_04865</name>
</gene>
<protein>
    <submittedName>
        <fullName evidence="3">Glycosyltransferase</fullName>
    </submittedName>
</protein>
<dbReference type="Proteomes" id="UP000461162">
    <property type="component" value="Unassembled WGS sequence"/>
</dbReference>
<reference evidence="3 4" key="1">
    <citation type="submission" date="2019-11" db="EMBL/GenBank/DDBJ databases">
        <title>Pseudodesulfovibrio alkaliphilus, sp. nov., an alkaliphilic sulfate-reducing bacteria from mud volcano of Taman peninsula, Russia.</title>
        <authorList>
            <person name="Frolova A."/>
            <person name="Merkel A.Y."/>
            <person name="Slobodkin A.I."/>
        </authorList>
    </citation>
    <scope>NUCLEOTIDE SEQUENCE [LARGE SCALE GENOMIC DNA]</scope>
    <source>
        <strain evidence="3 4">F-1</strain>
    </source>
</reference>
<evidence type="ECO:0000313" key="4">
    <source>
        <dbReference type="Proteomes" id="UP000461162"/>
    </source>
</evidence>
<dbReference type="CDD" id="cd03801">
    <property type="entry name" value="GT4_PimA-like"/>
    <property type="match status" value="1"/>
</dbReference>
<dbReference type="InterPro" id="IPR028098">
    <property type="entry name" value="Glyco_trans_4-like_N"/>
</dbReference>
<dbReference type="EMBL" id="WODC01000002">
    <property type="protein sequence ID" value="MUM76962.1"/>
    <property type="molecule type" value="Genomic_DNA"/>
</dbReference>
<dbReference type="PANTHER" id="PTHR45947:SF3">
    <property type="entry name" value="SULFOQUINOVOSYL TRANSFERASE SQD2"/>
    <property type="match status" value="1"/>
</dbReference>
<evidence type="ECO:0000259" key="2">
    <source>
        <dbReference type="Pfam" id="PF13439"/>
    </source>
</evidence>
<dbReference type="PANTHER" id="PTHR45947">
    <property type="entry name" value="SULFOQUINOVOSYL TRANSFERASE SQD2"/>
    <property type="match status" value="1"/>
</dbReference>
<dbReference type="InterPro" id="IPR001296">
    <property type="entry name" value="Glyco_trans_1"/>
</dbReference>
<name>A0A7K1KM55_9BACT</name>
<evidence type="ECO:0000313" key="3">
    <source>
        <dbReference type="EMBL" id="MUM76962.1"/>
    </source>
</evidence>